<protein>
    <submittedName>
        <fullName evidence="1">N-acetylglucosamine kinase</fullName>
    </submittedName>
</protein>
<gene>
    <name evidence="1" type="ORF">C7S20_18860</name>
</gene>
<evidence type="ECO:0000313" key="2">
    <source>
        <dbReference type="Proteomes" id="UP000241507"/>
    </source>
</evidence>
<dbReference type="AlphaFoldDB" id="A0A2R3ZA18"/>
<evidence type="ECO:0000313" key="1">
    <source>
        <dbReference type="EMBL" id="AVR47143.1"/>
    </source>
</evidence>
<dbReference type="InterPro" id="IPR052519">
    <property type="entry name" value="Euk-type_GlcNAc_Kinase"/>
</dbReference>
<dbReference type="InterPro" id="IPR043129">
    <property type="entry name" value="ATPase_NBD"/>
</dbReference>
<dbReference type="CDD" id="cd24079">
    <property type="entry name" value="ASKHA_NBD_PG1100-like"/>
    <property type="match status" value="1"/>
</dbReference>
<name>A0A2R3ZA18_9FLAO</name>
<dbReference type="Gene3D" id="1.10.720.160">
    <property type="match status" value="1"/>
</dbReference>
<dbReference type="GO" id="GO:0016301">
    <property type="term" value="F:kinase activity"/>
    <property type="evidence" value="ECO:0007669"/>
    <property type="project" value="UniProtKB-KW"/>
</dbReference>
<dbReference type="PANTHER" id="PTHR43190">
    <property type="entry name" value="N-ACETYL-D-GLUCOSAMINE KINASE"/>
    <property type="match status" value="1"/>
</dbReference>
<dbReference type="EMBL" id="CP028136">
    <property type="protein sequence ID" value="AVR47143.1"/>
    <property type="molecule type" value="Genomic_DNA"/>
</dbReference>
<dbReference type="Gene3D" id="3.30.420.40">
    <property type="match status" value="2"/>
</dbReference>
<keyword evidence="2" id="KW-1185">Reference proteome</keyword>
<sequence>MILIAESGSTKSDWVLSDYQGNFKNRFHTEGINPVLLDHKEILSIISSNQELKNSFRKVSEIFFYAAGCGTKETDEKMKEIFQKLMSPAAEIIIKGDMAAAVYSVTLKPAVVCILGTGSNSCFFDGKNIVQRMPSLGYLLDDAGSGNAIGREILQSYYFEKMPRHLRRIFDQSFNMELEFVLTQLYQKSFPNRYLASFTKLAIQNLDKPFFKDLIRRNIQNFLIENLQPYKEELQCYPVHFIGSVAYYCRNIIEEELLQLNYKPGNFVKSPIDALVDNMLESPA</sequence>
<keyword evidence="1" id="KW-0418">Kinase</keyword>
<accession>A0A2R3ZA18</accession>
<dbReference type="PANTHER" id="PTHR43190:SF3">
    <property type="entry name" value="N-ACETYL-D-GLUCOSAMINE KINASE"/>
    <property type="match status" value="1"/>
</dbReference>
<organism evidence="1 2">
    <name type="scientific">Christiangramia fulva</name>
    <dbReference type="NCBI Taxonomy" id="2126553"/>
    <lineage>
        <taxon>Bacteria</taxon>
        <taxon>Pseudomonadati</taxon>
        <taxon>Bacteroidota</taxon>
        <taxon>Flavobacteriia</taxon>
        <taxon>Flavobacteriales</taxon>
        <taxon>Flavobacteriaceae</taxon>
        <taxon>Christiangramia</taxon>
    </lineage>
</organism>
<dbReference type="SUPFAM" id="SSF53067">
    <property type="entry name" value="Actin-like ATPase domain"/>
    <property type="match status" value="2"/>
</dbReference>
<reference evidence="2" key="1">
    <citation type="submission" date="2018-03" db="EMBL/GenBank/DDBJ databases">
        <title>Gramella fulva sp. nov., isolated from a dry surface of tidal flat.</title>
        <authorList>
            <person name="Hwang S.H."/>
            <person name="Hwang W.M."/>
            <person name="Kang K."/>
            <person name="Ahn T.-Y."/>
        </authorList>
    </citation>
    <scope>NUCLEOTIDE SEQUENCE [LARGE SCALE GENOMIC DNA]</scope>
    <source>
        <strain evidence="2">SH35</strain>
    </source>
</reference>
<keyword evidence="1" id="KW-0808">Transferase</keyword>
<dbReference type="KEGG" id="grs:C7S20_18860"/>
<dbReference type="Proteomes" id="UP000241507">
    <property type="component" value="Chromosome"/>
</dbReference>
<proteinExistence type="predicted"/>